<feature type="compositionally biased region" description="Low complexity" evidence="5">
    <location>
        <begin position="363"/>
        <end position="374"/>
    </location>
</feature>
<dbReference type="InterPro" id="IPR000719">
    <property type="entry name" value="Prot_kinase_dom"/>
</dbReference>
<feature type="region of interest" description="Disordered" evidence="5">
    <location>
        <begin position="363"/>
        <end position="385"/>
    </location>
</feature>
<dbReference type="CDD" id="cd06627">
    <property type="entry name" value="STKc_Cdc7_like"/>
    <property type="match status" value="1"/>
</dbReference>
<organism evidence="7 8">
    <name type="scientific">Schizosaccharomyces osmophilus</name>
    <dbReference type="NCBI Taxonomy" id="2545709"/>
    <lineage>
        <taxon>Eukaryota</taxon>
        <taxon>Fungi</taxon>
        <taxon>Dikarya</taxon>
        <taxon>Ascomycota</taxon>
        <taxon>Taphrinomycotina</taxon>
        <taxon>Schizosaccharomycetes</taxon>
        <taxon>Schizosaccharomycetales</taxon>
        <taxon>Schizosaccharomycetaceae</taxon>
        <taxon>Schizosaccharomyces</taxon>
    </lineage>
</organism>
<dbReference type="Proteomes" id="UP001212411">
    <property type="component" value="Chromosome 1"/>
</dbReference>
<keyword evidence="8" id="KW-1185">Reference proteome</keyword>
<gene>
    <name evidence="7" type="primary">cdc7</name>
    <name evidence="7" type="ORF">SOMG_01007</name>
</gene>
<dbReference type="GO" id="GO:0004674">
    <property type="term" value="F:protein serine/threonine kinase activity"/>
    <property type="evidence" value="ECO:0007669"/>
    <property type="project" value="UniProtKB-KW"/>
</dbReference>
<proteinExistence type="predicted"/>
<evidence type="ECO:0000313" key="7">
    <source>
        <dbReference type="EMBL" id="WBW71829.1"/>
    </source>
</evidence>
<dbReference type="Gene3D" id="1.25.10.10">
    <property type="entry name" value="Leucine-rich Repeat Variant"/>
    <property type="match status" value="2"/>
</dbReference>
<dbReference type="InterPro" id="IPR011009">
    <property type="entry name" value="Kinase-like_dom_sf"/>
</dbReference>
<dbReference type="GeneID" id="80874489"/>
<dbReference type="PROSITE" id="PS00107">
    <property type="entry name" value="PROTEIN_KINASE_ATP"/>
    <property type="match status" value="1"/>
</dbReference>
<accession>A0AAE9W9T7</accession>
<keyword evidence="7" id="KW-0723">Serine/threonine-protein kinase</keyword>
<evidence type="ECO:0000256" key="3">
    <source>
        <dbReference type="ARBA" id="ARBA00022840"/>
    </source>
</evidence>
<dbReference type="InterPro" id="IPR050629">
    <property type="entry name" value="STE20/SPS1-PAK"/>
</dbReference>
<evidence type="ECO:0000256" key="1">
    <source>
        <dbReference type="ARBA" id="ARBA00012513"/>
    </source>
</evidence>
<evidence type="ECO:0000313" key="8">
    <source>
        <dbReference type="Proteomes" id="UP001212411"/>
    </source>
</evidence>
<dbReference type="EC" id="2.7.11.1" evidence="1"/>
<dbReference type="PANTHER" id="PTHR48012:SF26">
    <property type="entry name" value="SERINE_THREONINE-PROTEIN KINASE DDB_G0283821-RELATED"/>
    <property type="match status" value="1"/>
</dbReference>
<dbReference type="PROSITE" id="PS00108">
    <property type="entry name" value="PROTEIN_KINASE_ST"/>
    <property type="match status" value="1"/>
</dbReference>
<dbReference type="InterPro" id="IPR008271">
    <property type="entry name" value="Ser/Thr_kinase_AS"/>
</dbReference>
<sequence length="1057" mass="119804">MHNFDHASSITLGDCLGKGAFGAVYRGLNIKNGETVAVKRIKVSKIMKMDLSVIKMEIDLLKNLDHPNIVKYRGSYQFDDSLCIVLEYCENGSLHSICKNFGKIPENLVAIYTYQVLQGLHYLHNQGVIHRDIKGANILTTKDGTIKLADFGVATKMNALDEHSVVGSPYWMAPEVIELIGATTPSDIWSVGCTVIELLEGTPPYYDLDPTAALFHMVKDEHPPFPSNISLSAKSFLAQCFQKDPNLRVGTKKLLKHHWVTAHQTSTKFTDAIDEVQKYNERVNEDNMNFINETTTHNINPTLHSDRQCSYHPPEPPRTPPPIETERCDVWDDEFQGTLKINNDVLKKSEHFLNFYNDFKSKNTTSSSTNSSPSKSKKSVSVDRGSEVVDFVQKRSSPELLTPALNRSIDLQQTPKHHRYLSTELKEDVPDGLEKFVETKKDSEFTDVFPASSIKIQGLRKEKGLGTLLLNKSYNSWNNEDEETDDDNELFDSLDSEAENLNMENNILLDKRSRLVSYLKDILKGLIEKKLEDRPPIVTQIASILTEDISLKDELVKAHGMLPLIETLSEINDTSLQLLLLKLINTIIYDNYSTLHRFCFSGGLSVVLKFSERSYPWDFRYESAVFIQQMYRASSLSLQMFIGVSGIHILLSFLKEDYAKSKDLVFVGAEGLWKLLRQQDCIPKNDVCRIVARSDVLEPMTKSMLKALAADDSSSRLCLSRLCEILLALSQSETYVKEALLNENIIRRNLRILLYLPIEEMVIMLQFIKQISMVPSSINLLRKVHLIPLLTHILGDPKLKNNRKEIRNESLATLFNICRLDKKSQEKAVISGAIPLLQETAVKDKILKEFALPILLTLPQCSPICRQYLWKNKGLEFFLSLLQDLNWQSAALDTVSVWLQYEFKEIQHALLEKRYVHLVLKVFCSAQSTSFNRLLDGISRICQLSPKLAASYGQPLVFQKLGDRLLHGKPKPITLLNAFQMLKSMCESNPSCKVYISQNDLPDLIHQQSRTSDSVLVRELAKDLLKQVKSSNIQSNPSISKPDMPPPKRSSKAVANR</sequence>
<keyword evidence="7" id="KW-0808">Transferase</keyword>
<dbReference type="FunFam" id="1.10.510.10:FF:000571">
    <property type="entry name" value="Maternal embryonic leucine zipper kinase"/>
    <property type="match status" value="1"/>
</dbReference>
<dbReference type="Gene3D" id="1.10.510.10">
    <property type="entry name" value="Transferase(Phosphotransferase) domain 1"/>
    <property type="match status" value="1"/>
</dbReference>
<feature type="region of interest" description="Disordered" evidence="5">
    <location>
        <begin position="1030"/>
        <end position="1057"/>
    </location>
</feature>
<dbReference type="InterPro" id="IPR011989">
    <property type="entry name" value="ARM-like"/>
</dbReference>
<dbReference type="EMBL" id="CP115611">
    <property type="protein sequence ID" value="WBW71829.1"/>
    <property type="molecule type" value="Genomic_DNA"/>
</dbReference>
<keyword evidence="3 4" id="KW-0067">ATP-binding</keyword>
<evidence type="ECO:0000256" key="5">
    <source>
        <dbReference type="SAM" id="MobiDB-lite"/>
    </source>
</evidence>
<dbReference type="SUPFAM" id="SSF56112">
    <property type="entry name" value="Protein kinase-like (PK-like)"/>
    <property type="match status" value="1"/>
</dbReference>
<dbReference type="SMART" id="SM00220">
    <property type="entry name" value="S_TKc"/>
    <property type="match status" value="1"/>
</dbReference>
<dbReference type="InterPro" id="IPR017441">
    <property type="entry name" value="Protein_kinase_ATP_BS"/>
</dbReference>
<dbReference type="SUPFAM" id="SSF48371">
    <property type="entry name" value="ARM repeat"/>
    <property type="match status" value="1"/>
</dbReference>
<evidence type="ECO:0000259" key="6">
    <source>
        <dbReference type="PROSITE" id="PS50011"/>
    </source>
</evidence>
<dbReference type="PANTHER" id="PTHR48012">
    <property type="entry name" value="STERILE20-LIKE KINASE, ISOFORM B-RELATED"/>
    <property type="match status" value="1"/>
</dbReference>
<feature type="binding site" evidence="4">
    <location>
        <position position="39"/>
    </location>
    <ligand>
        <name>ATP</name>
        <dbReference type="ChEBI" id="CHEBI:30616"/>
    </ligand>
</feature>
<name>A0AAE9W9T7_9SCHI</name>
<dbReference type="InterPro" id="IPR016024">
    <property type="entry name" value="ARM-type_fold"/>
</dbReference>
<keyword evidence="2 4" id="KW-0547">Nucleotide-binding</keyword>
<keyword evidence="7" id="KW-0418">Kinase</keyword>
<dbReference type="GO" id="GO:0005737">
    <property type="term" value="C:cytoplasm"/>
    <property type="evidence" value="ECO:0007669"/>
    <property type="project" value="TreeGrafter"/>
</dbReference>
<dbReference type="KEGG" id="som:SOMG_01007"/>
<dbReference type="Pfam" id="PF00069">
    <property type="entry name" value="Pkinase"/>
    <property type="match status" value="1"/>
</dbReference>
<evidence type="ECO:0000256" key="4">
    <source>
        <dbReference type="PROSITE-ProRule" id="PRU10141"/>
    </source>
</evidence>
<dbReference type="RefSeq" id="XP_056036072.1">
    <property type="nucleotide sequence ID" value="XM_056179800.1"/>
</dbReference>
<evidence type="ECO:0000256" key="2">
    <source>
        <dbReference type="ARBA" id="ARBA00022741"/>
    </source>
</evidence>
<dbReference type="GO" id="GO:0005524">
    <property type="term" value="F:ATP binding"/>
    <property type="evidence" value="ECO:0007669"/>
    <property type="project" value="UniProtKB-UniRule"/>
</dbReference>
<dbReference type="AlphaFoldDB" id="A0AAE9W9T7"/>
<reference evidence="7 8" key="1">
    <citation type="journal article" date="2023" name="G3 (Bethesda)">
        <title>A high-quality reference genome for the fission yeast Schizosaccharomyces osmophilus.</title>
        <authorList>
            <person name="Jia G.S."/>
            <person name="Zhang W.C."/>
            <person name="Liang Y."/>
            <person name="Liu X.H."/>
            <person name="Rhind N."/>
            <person name="Pidoux A."/>
            <person name="Brysch-Herzberg M."/>
            <person name="Du L.L."/>
        </authorList>
    </citation>
    <scope>NUCLEOTIDE SEQUENCE [LARGE SCALE GENOMIC DNA]</scope>
    <source>
        <strain evidence="7 8">CBS 15793</strain>
    </source>
</reference>
<feature type="compositionally biased region" description="Polar residues" evidence="5">
    <location>
        <begin position="1030"/>
        <end position="1039"/>
    </location>
</feature>
<protein>
    <recommendedName>
        <fullName evidence="1">non-specific serine/threonine protein kinase</fullName>
        <ecNumber evidence="1">2.7.11.1</ecNumber>
    </recommendedName>
</protein>
<feature type="domain" description="Protein kinase" evidence="6">
    <location>
        <begin position="10"/>
        <end position="260"/>
    </location>
</feature>
<dbReference type="PROSITE" id="PS50011">
    <property type="entry name" value="PROTEIN_KINASE_DOM"/>
    <property type="match status" value="1"/>
</dbReference>